<dbReference type="EMBL" id="JAQHXR010000001">
    <property type="protein sequence ID" value="MDA3968697.1"/>
    <property type="molecule type" value="Genomic_DNA"/>
</dbReference>
<name>A0ABT4VDL1_9HELI</name>
<evidence type="ECO:0000313" key="2">
    <source>
        <dbReference type="Proteomes" id="UP001210261"/>
    </source>
</evidence>
<keyword evidence="2" id="KW-1185">Reference proteome</keyword>
<comment type="caution">
    <text evidence="1">The sequence shown here is derived from an EMBL/GenBank/DDBJ whole genome shotgun (WGS) entry which is preliminary data.</text>
</comment>
<sequence>MKALIIFAHTFWEASSTNKILLKSTKNMQSLLKPLYYTFAYVGCISVEYYAIFNANRGNIDINAYHKAIKKANACG</sequence>
<dbReference type="Proteomes" id="UP001210261">
    <property type="component" value="Unassembled WGS sequence"/>
</dbReference>
<reference evidence="1 2" key="1">
    <citation type="submission" date="2023-01" db="EMBL/GenBank/DDBJ databases">
        <title>Description of Helicobacter ibis sp. nov. isolated from faecal droppings of black-faced ibis (Theristicus melanopis).</title>
        <authorList>
            <person name="Lopez-Cantillo M."/>
            <person name="Vidal-Veuthey B."/>
            <person name="Mella A."/>
            <person name="De La Haba R."/>
            <person name="Collado L."/>
        </authorList>
    </citation>
    <scope>NUCLEOTIDE SEQUENCE [LARGE SCALE GENOMIC DNA]</scope>
    <source>
        <strain evidence="1 2">A82</strain>
    </source>
</reference>
<accession>A0ABT4VDL1</accession>
<evidence type="ECO:0000313" key="1">
    <source>
        <dbReference type="EMBL" id="MDA3968697.1"/>
    </source>
</evidence>
<dbReference type="RefSeq" id="WP_271020972.1">
    <property type="nucleotide sequence ID" value="NZ_JAQHXR010000001.1"/>
</dbReference>
<organism evidence="1 2">
    <name type="scientific">Helicobacter ibis</name>
    <dbReference type="NCBI Taxonomy" id="2962633"/>
    <lineage>
        <taxon>Bacteria</taxon>
        <taxon>Pseudomonadati</taxon>
        <taxon>Campylobacterota</taxon>
        <taxon>Epsilonproteobacteria</taxon>
        <taxon>Campylobacterales</taxon>
        <taxon>Helicobacteraceae</taxon>
        <taxon>Helicobacter</taxon>
    </lineage>
</organism>
<protein>
    <submittedName>
        <fullName evidence="1">Uncharacterized protein</fullName>
    </submittedName>
</protein>
<proteinExistence type="predicted"/>
<gene>
    <name evidence="1" type="ORF">PF021_03295</name>
</gene>